<sequence>MTSLVARGPDGGNLLGFLSALGALAVLDDAWTERRVRLSWTFAAVGWRPVLEAEGDLSEADIAQTILDACGGAARRPEFTELGDDLSVTHSAFRDVAARAANAATPDERRWADFIAAFGCELPKKEKEATIQDTALRTMSGAGHQHFLRSMRELANLATADDVRRALFEPWRYGDERPTMRWDPVDDRRYALRADDPAKSKSAPIRTVRGANRLAIEALPLLPTMPRCRRVETTGFQYGGSSVGRTIRWPIWEVPSSRATLVSLLASRDIVADPPDRDRLHAIGVAEVFASTRVTTGKIRSFTPAKALLGGTRCTL</sequence>
<dbReference type="RefSeq" id="WP_114795764.1">
    <property type="nucleotide sequence ID" value="NZ_QQZY01000002.1"/>
</dbReference>
<evidence type="ECO:0000313" key="2">
    <source>
        <dbReference type="Proteomes" id="UP000254134"/>
    </source>
</evidence>
<reference evidence="2" key="2">
    <citation type="journal article" date="2019" name="MicrobiologyOpen">
        <title>High-quality draft genome sequence of Gaiella occulta isolated from a 150 meter deep mineral water borehole and comparison with the genome sequences of other deep-branching lineages of the phylum Actinobacteria.</title>
        <authorList>
            <person name="Severino R."/>
            <person name="Froufe H.J.C."/>
            <person name="Barroso C."/>
            <person name="Albuquerque L."/>
            <person name="Lobo-da-Cunha A."/>
            <person name="da Costa M.S."/>
            <person name="Egas C."/>
        </authorList>
    </citation>
    <scope>NUCLEOTIDE SEQUENCE [LARGE SCALE GENOMIC DNA]</scope>
    <source>
        <strain evidence="2">F2-233</strain>
    </source>
</reference>
<proteinExistence type="predicted"/>
<keyword evidence="2" id="KW-1185">Reference proteome</keyword>
<reference evidence="1 2" key="1">
    <citation type="submission" date="2018-07" db="EMBL/GenBank/DDBJ databases">
        <title>High-quality-draft genome sequence of Gaiella occulta.</title>
        <authorList>
            <person name="Severino R."/>
            <person name="Froufe H.J.C."/>
            <person name="Rainey F.A."/>
            <person name="Barroso C."/>
            <person name="Albuquerque L."/>
            <person name="Lobo-Da-Cunha A."/>
            <person name="Da Costa M.S."/>
            <person name="Egas C."/>
        </authorList>
    </citation>
    <scope>NUCLEOTIDE SEQUENCE [LARGE SCALE GENOMIC DNA]</scope>
    <source>
        <strain evidence="1 2">F2-233</strain>
    </source>
</reference>
<dbReference type="AlphaFoldDB" id="A0A7M2YZP8"/>
<comment type="caution">
    <text evidence="1">The sequence shown here is derived from an EMBL/GenBank/DDBJ whole genome shotgun (WGS) entry which is preliminary data.</text>
</comment>
<dbReference type="Proteomes" id="UP000254134">
    <property type="component" value="Unassembled WGS sequence"/>
</dbReference>
<gene>
    <name evidence="1" type="ORF">Gocc_1374</name>
</gene>
<dbReference type="EMBL" id="QQZY01000002">
    <property type="protein sequence ID" value="RDI75576.1"/>
    <property type="molecule type" value="Genomic_DNA"/>
</dbReference>
<dbReference type="OrthoDB" id="4750310at2"/>
<name>A0A7M2YZP8_9ACTN</name>
<protein>
    <submittedName>
        <fullName evidence="1">Uncharacterized protein</fullName>
    </submittedName>
</protein>
<organism evidence="1 2">
    <name type="scientific">Gaiella occulta</name>
    <dbReference type="NCBI Taxonomy" id="1002870"/>
    <lineage>
        <taxon>Bacteria</taxon>
        <taxon>Bacillati</taxon>
        <taxon>Actinomycetota</taxon>
        <taxon>Thermoleophilia</taxon>
        <taxon>Gaiellales</taxon>
        <taxon>Gaiellaceae</taxon>
        <taxon>Gaiella</taxon>
    </lineage>
</organism>
<evidence type="ECO:0000313" key="1">
    <source>
        <dbReference type="EMBL" id="RDI75576.1"/>
    </source>
</evidence>
<accession>A0A7M2YZP8</accession>